<gene>
    <name evidence="2" type="ORF">CY34DRAFT_16023</name>
</gene>
<evidence type="ECO:0000313" key="3">
    <source>
        <dbReference type="Proteomes" id="UP000054485"/>
    </source>
</evidence>
<accession>A0A0D0AYR6</accession>
<dbReference type="Proteomes" id="UP000054485">
    <property type="component" value="Unassembled WGS sequence"/>
</dbReference>
<feature type="compositionally biased region" description="Basic and acidic residues" evidence="1">
    <location>
        <begin position="100"/>
        <end position="113"/>
    </location>
</feature>
<feature type="region of interest" description="Disordered" evidence="1">
    <location>
        <begin position="302"/>
        <end position="344"/>
    </location>
</feature>
<organism evidence="2 3">
    <name type="scientific">Suillus luteus UH-Slu-Lm8-n1</name>
    <dbReference type="NCBI Taxonomy" id="930992"/>
    <lineage>
        <taxon>Eukaryota</taxon>
        <taxon>Fungi</taxon>
        <taxon>Dikarya</taxon>
        <taxon>Basidiomycota</taxon>
        <taxon>Agaricomycotina</taxon>
        <taxon>Agaricomycetes</taxon>
        <taxon>Agaricomycetidae</taxon>
        <taxon>Boletales</taxon>
        <taxon>Suillineae</taxon>
        <taxon>Suillaceae</taxon>
        <taxon>Suillus</taxon>
    </lineage>
</organism>
<evidence type="ECO:0000256" key="1">
    <source>
        <dbReference type="SAM" id="MobiDB-lite"/>
    </source>
</evidence>
<protein>
    <submittedName>
        <fullName evidence="2">Uncharacterized protein</fullName>
    </submittedName>
</protein>
<sequence length="453" mass="49684">MSTVLVSFFGEKVAVSQARSGMSAKAQLSGCENFFLARFFQPSSTRVRHNSRILTRCSPRILHCQTPQGDSFAELYQTADSDFLAAFQQYAEQIFPGNKRKPDVDSKKNKVESSEVGGFAEEESEEREEDGEECEEDGEECEEDGDKDEEGDEDEPNVQDEGEVNRSMESGELPSLYIPLDERLITLPIPDASAVALPIPGASLGDASSLGVLNDASFYGMTMYDTQPQPMYGTHAMYGGQDAQGTSLSLHSQGTAFPFQTNSYFNFMPGAVTPEFSFDQGFQWNNQAWSNNPAWNFGGLDSLPDLASPEPHEDSRPVLPSANPIQSTDDTSLPSANPIRSTDDTSLPAISEVLHPPTTPFNTRRNYFPLSCMYIIISALRIDWVLTCVTLLYMLSSFKLHIQSTIEIASSFPALPAAPSARVPPRANARSSPTYEIVSLILEPDEAGSLLFT</sequence>
<name>A0A0D0AYR6_9AGAM</name>
<proteinExistence type="predicted"/>
<reference evidence="3" key="2">
    <citation type="submission" date="2015-01" db="EMBL/GenBank/DDBJ databases">
        <title>Evolutionary Origins and Diversification of the Mycorrhizal Mutualists.</title>
        <authorList>
            <consortium name="DOE Joint Genome Institute"/>
            <consortium name="Mycorrhizal Genomics Consortium"/>
            <person name="Kohler A."/>
            <person name="Kuo A."/>
            <person name="Nagy L.G."/>
            <person name="Floudas D."/>
            <person name="Copeland A."/>
            <person name="Barry K.W."/>
            <person name="Cichocki N."/>
            <person name="Veneault-Fourrey C."/>
            <person name="LaButti K."/>
            <person name="Lindquist E.A."/>
            <person name="Lipzen A."/>
            <person name="Lundell T."/>
            <person name="Morin E."/>
            <person name="Murat C."/>
            <person name="Riley R."/>
            <person name="Ohm R."/>
            <person name="Sun H."/>
            <person name="Tunlid A."/>
            <person name="Henrissat B."/>
            <person name="Grigoriev I.V."/>
            <person name="Hibbett D.S."/>
            <person name="Martin F."/>
        </authorList>
    </citation>
    <scope>NUCLEOTIDE SEQUENCE [LARGE SCALE GENOMIC DNA]</scope>
    <source>
        <strain evidence="3">UH-Slu-Lm8-n1</strain>
    </source>
</reference>
<feature type="compositionally biased region" description="Polar residues" evidence="1">
    <location>
        <begin position="323"/>
        <end position="340"/>
    </location>
</feature>
<dbReference type="AlphaFoldDB" id="A0A0D0AYR6"/>
<dbReference type="InParanoid" id="A0A0D0AYR6"/>
<dbReference type="EMBL" id="KN835484">
    <property type="protein sequence ID" value="KIK36973.1"/>
    <property type="molecule type" value="Genomic_DNA"/>
</dbReference>
<feature type="compositionally biased region" description="Acidic residues" evidence="1">
    <location>
        <begin position="120"/>
        <end position="162"/>
    </location>
</feature>
<keyword evidence="3" id="KW-1185">Reference proteome</keyword>
<reference evidence="2 3" key="1">
    <citation type="submission" date="2014-04" db="EMBL/GenBank/DDBJ databases">
        <authorList>
            <consortium name="DOE Joint Genome Institute"/>
            <person name="Kuo A."/>
            <person name="Ruytinx J."/>
            <person name="Rineau F."/>
            <person name="Colpaert J."/>
            <person name="Kohler A."/>
            <person name="Nagy L.G."/>
            <person name="Floudas D."/>
            <person name="Copeland A."/>
            <person name="Barry K.W."/>
            <person name="Cichocki N."/>
            <person name="Veneault-Fourrey C."/>
            <person name="LaButti K."/>
            <person name="Lindquist E.A."/>
            <person name="Lipzen A."/>
            <person name="Lundell T."/>
            <person name="Morin E."/>
            <person name="Murat C."/>
            <person name="Sun H."/>
            <person name="Tunlid A."/>
            <person name="Henrissat B."/>
            <person name="Grigoriev I.V."/>
            <person name="Hibbett D.S."/>
            <person name="Martin F."/>
            <person name="Nordberg H.P."/>
            <person name="Cantor M.N."/>
            <person name="Hua S.X."/>
        </authorList>
    </citation>
    <scope>NUCLEOTIDE SEQUENCE [LARGE SCALE GENOMIC DNA]</scope>
    <source>
        <strain evidence="2 3">UH-Slu-Lm8-n1</strain>
    </source>
</reference>
<evidence type="ECO:0000313" key="2">
    <source>
        <dbReference type="EMBL" id="KIK36973.1"/>
    </source>
</evidence>
<dbReference type="HOGENOM" id="CLU_604346_0_0_1"/>
<feature type="region of interest" description="Disordered" evidence="1">
    <location>
        <begin position="97"/>
        <end position="170"/>
    </location>
</feature>